<gene>
    <name evidence="14" type="ORF">HNP65_001503</name>
</gene>
<keyword evidence="3 10" id="KW-0479">Metal-binding</keyword>
<evidence type="ECO:0000256" key="7">
    <source>
        <dbReference type="ARBA" id="ARBA00023277"/>
    </source>
</evidence>
<feature type="binding site" evidence="10">
    <location>
        <position position="173"/>
    </location>
    <ligand>
        <name>Mn(2+)</name>
        <dbReference type="ChEBI" id="CHEBI:29035"/>
    </ligand>
</feature>
<feature type="binding site" evidence="9">
    <location>
        <position position="152"/>
    </location>
    <ligand>
        <name>substrate</name>
    </ligand>
</feature>
<keyword evidence="4 12" id="KW-0378">Hydrolase</keyword>
<evidence type="ECO:0000256" key="12">
    <source>
        <dbReference type="RuleBase" id="RU361152"/>
    </source>
</evidence>
<keyword evidence="10" id="KW-0170">Cobalt</keyword>
<dbReference type="GO" id="GO:0016616">
    <property type="term" value="F:oxidoreductase activity, acting on the CH-OH group of donors, NAD or NADP as acceptor"/>
    <property type="evidence" value="ECO:0007669"/>
    <property type="project" value="InterPro"/>
</dbReference>
<name>A0A841GU68_9BACT</name>
<comment type="caution">
    <text evidence="14">The sequence shown here is derived from an EMBL/GenBank/DDBJ whole genome shotgun (WGS) entry which is preliminary data.</text>
</comment>
<dbReference type="InterPro" id="IPR022616">
    <property type="entry name" value="Glyco_hydro_4_C"/>
</dbReference>
<keyword evidence="10" id="KW-0408">Iron</keyword>
<comment type="cofactor">
    <cofactor evidence="12">
        <name>NAD(+)</name>
        <dbReference type="ChEBI" id="CHEBI:57540"/>
    </cofactor>
    <text evidence="12">Binds 1 NAD(+) per subunit.</text>
</comment>
<dbReference type="GO" id="GO:0004557">
    <property type="term" value="F:alpha-galactosidase activity"/>
    <property type="evidence" value="ECO:0007669"/>
    <property type="project" value="UniProtKB-EC"/>
</dbReference>
<dbReference type="EC" id="3.2.1.22" evidence="14"/>
<evidence type="ECO:0000259" key="13">
    <source>
        <dbReference type="Pfam" id="PF11975"/>
    </source>
</evidence>
<evidence type="ECO:0000256" key="11">
    <source>
        <dbReference type="PIRSR" id="PIRSR601088-4"/>
    </source>
</evidence>
<dbReference type="GO" id="GO:0005975">
    <property type="term" value="P:carbohydrate metabolic process"/>
    <property type="evidence" value="ECO:0007669"/>
    <property type="project" value="InterPro"/>
</dbReference>
<evidence type="ECO:0000256" key="4">
    <source>
        <dbReference type="ARBA" id="ARBA00022801"/>
    </source>
</evidence>
<evidence type="ECO:0000256" key="6">
    <source>
        <dbReference type="ARBA" id="ARBA00023211"/>
    </source>
</evidence>
<comment type="similarity">
    <text evidence="2 12">Belongs to the glycosyl hydrolase 4 family.</text>
</comment>
<keyword evidence="5 12" id="KW-0520">NAD</keyword>
<dbReference type="InterPro" id="IPR053715">
    <property type="entry name" value="GH4_Enzyme_sf"/>
</dbReference>
<keyword evidence="7" id="KW-0119">Carbohydrate metabolism</keyword>
<dbReference type="InterPro" id="IPR053487">
    <property type="entry name" value="Alpha-glycosidase"/>
</dbReference>
<evidence type="ECO:0000256" key="5">
    <source>
        <dbReference type="ARBA" id="ARBA00023027"/>
    </source>
</evidence>
<feature type="domain" description="Glycosyl hydrolase family 4 C-terminal" evidence="13">
    <location>
        <begin position="197"/>
        <end position="446"/>
    </location>
</feature>
<organism evidence="14 15">
    <name type="scientific">Thermosipho japonicus</name>
    <dbReference type="NCBI Taxonomy" id="90323"/>
    <lineage>
        <taxon>Bacteria</taxon>
        <taxon>Thermotogati</taxon>
        <taxon>Thermotogota</taxon>
        <taxon>Thermotogae</taxon>
        <taxon>Thermotogales</taxon>
        <taxon>Fervidobacteriaceae</taxon>
        <taxon>Thermosipho</taxon>
    </lineage>
</organism>
<keyword evidence="6 10" id="KW-0464">Manganese</keyword>
<evidence type="ECO:0000256" key="9">
    <source>
        <dbReference type="PIRSR" id="PIRSR601088-2"/>
    </source>
</evidence>
<dbReference type="EMBL" id="JACHEX010000004">
    <property type="protein sequence ID" value="MBB6063040.1"/>
    <property type="molecule type" value="Genomic_DNA"/>
</dbReference>
<comment type="cofactor">
    <cofactor evidence="1">
        <name>Mn(2+)</name>
        <dbReference type="ChEBI" id="CHEBI:29035"/>
    </cofactor>
</comment>
<evidence type="ECO:0000256" key="1">
    <source>
        <dbReference type="ARBA" id="ARBA00001936"/>
    </source>
</evidence>
<dbReference type="Pfam" id="PF02056">
    <property type="entry name" value="Glyco_hydro_4"/>
    <property type="match status" value="1"/>
</dbReference>
<feature type="site" description="Increases basicity of active site Tyr" evidence="11">
    <location>
        <position position="111"/>
    </location>
</feature>
<proteinExistence type="inferred from homology"/>
<dbReference type="Gene3D" id="3.90.1820.10">
    <property type="entry name" value="AglA-like glucosidase"/>
    <property type="match status" value="1"/>
</dbReference>
<evidence type="ECO:0000313" key="14">
    <source>
        <dbReference type="EMBL" id="MBB6063040.1"/>
    </source>
</evidence>
<keyword evidence="8 12" id="KW-0326">Glycosidase</keyword>
<evidence type="ECO:0000256" key="10">
    <source>
        <dbReference type="PIRSR" id="PIRSR601088-3"/>
    </source>
</evidence>
<dbReference type="NCBIfam" id="NF041089">
    <property type="entry name" value="alpha_gluc_AglA"/>
    <property type="match status" value="1"/>
</dbReference>
<dbReference type="SUPFAM" id="SSF56327">
    <property type="entry name" value="LDH C-terminal domain-like"/>
    <property type="match status" value="1"/>
</dbReference>
<dbReference type="InterPro" id="IPR001088">
    <property type="entry name" value="Glyco_hydro_4"/>
</dbReference>
<sequence>MFKVAIVGAGSAVFSLRIISDFTKISEFKDVEICLMDIDETRLNSTFILANKLNEEMGAKLKFKTTTNLEEAIDGARFVINTAMAGGHGYLEKVRKIGEKWGYYRGIDSQEFNMVSDYYTISNFNQLDLFLKVARLVEEKGEKDAWLLQAANPVFEGTTLILRNVPINMVGFCHGHYGVHHLAEVIGLDIKKVDWQVAGVNHGIWLNRFLYDGRDGYKMLDEWIKNNVYESKHPFDDQLSLAAIDMYRFYWQMPIGDTVRNSSWKYHYNLETKKKWYGKFGGADSEIGWKWYQDNIKGITETVNKLADYVSMNPNIKLLDYNTYKDYMNIEIFKEEIESIINPEKFSGEQHVPFIDSIVNDKKQRFVVNIINNGTIEGIDNDVAVEIPAWVDSSGIHPEEIKPKLSERVIKYYLRPRIMRMEMVLEAFMKGDIKVLEEILFRDPRTRSKEQVEGVLNEIMNLPENEKMRMHYKR</sequence>
<dbReference type="SUPFAM" id="SSF51735">
    <property type="entry name" value="NAD(P)-binding Rossmann-fold domains"/>
    <property type="match status" value="1"/>
</dbReference>
<dbReference type="Proteomes" id="UP000555828">
    <property type="component" value="Unassembled WGS sequence"/>
</dbReference>
<keyword evidence="10" id="KW-0533">Nickel</keyword>
<evidence type="ECO:0000256" key="3">
    <source>
        <dbReference type="ARBA" id="ARBA00022723"/>
    </source>
</evidence>
<evidence type="ECO:0000256" key="2">
    <source>
        <dbReference type="ARBA" id="ARBA00010141"/>
    </source>
</evidence>
<keyword evidence="15" id="KW-1185">Reference proteome</keyword>
<dbReference type="GO" id="GO:0046872">
    <property type="term" value="F:metal ion binding"/>
    <property type="evidence" value="ECO:0007669"/>
    <property type="project" value="UniProtKB-KW"/>
</dbReference>
<accession>A0A841GU68</accession>
<dbReference type="AlphaFoldDB" id="A0A841GU68"/>
<protein>
    <submittedName>
        <fullName evidence="14">Alpha-galactosidase</fullName>
        <ecNumber evidence="14">3.2.1.22</ecNumber>
    </submittedName>
</protein>
<dbReference type="RefSeq" id="WP_184619645.1">
    <property type="nucleotide sequence ID" value="NZ_JACHEX010000004.1"/>
</dbReference>
<dbReference type="Pfam" id="PF11975">
    <property type="entry name" value="Glyco_hydro_4C"/>
    <property type="match status" value="1"/>
</dbReference>
<dbReference type="CDD" id="cd05297">
    <property type="entry name" value="GH4_alpha_glucosidase_galactosidase"/>
    <property type="match status" value="1"/>
</dbReference>
<evidence type="ECO:0000256" key="8">
    <source>
        <dbReference type="ARBA" id="ARBA00023295"/>
    </source>
</evidence>
<dbReference type="InterPro" id="IPR036291">
    <property type="entry name" value="NAD(P)-bd_dom_sf"/>
</dbReference>
<dbReference type="PRINTS" id="PR00732">
    <property type="entry name" value="GLHYDRLASE4"/>
</dbReference>
<reference evidence="14 15" key="1">
    <citation type="submission" date="2020-08" db="EMBL/GenBank/DDBJ databases">
        <title>Genomic Encyclopedia of Type Strains, Phase IV (KMG-IV): sequencing the most valuable type-strain genomes for metagenomic binning, comparative biology and taxonomic classification.</title>
        <authorList>
            <person name="Goeker M."/>
        </authorList>
    </citation>
    <scope>NUCLEOTIDE SEQUENCE [LARGE SCALE GENOMIC DNA]</scope>
    <source>
        <strain evidence="14 15">DSM 13481</strain>
    </source>
</reference>
<evidence type="ECO:0000313" key="15">
    <source>
        <dbReference type="Proteomes" id="UP000555828"/>
    </source>
</evidence>
<feature type="binding site" evidence="10">
    <location>
        <position position="202"/>
    </location>
    <ligand>
        <name>Mn(2+)</name>
        <dbReference type="ChEBI" id="CHEBI:29035"/>
    </ligand>
</feature>
<dbReference type="PANTHER" id="PTHR32092">
    <property type="entry name" value="6-PHOSPHO-BETA-GLUCOSIDASE-RELATED"/>
    <property type="match status" value="1"/>
</dbReference>
<dbReference type="InterPro" id="IPR015955">
    <property type="entry name" value="Lactate_DH/Glyco_Ohase_4_C"/>
</dbReference>
<dbReference type="PANTHER" id="PTHR32092:SF4">
    <property type="entry name" value="ALPHA-GLUCOSIDASE"/>
    <property type="match status" value="1"/>
</dbReference>